<evidence type="ECO:0000256" key="8">
    <source>
        <dbReference type="PIRSR" id="PIRSR618044-2"/>
    </source>
</evidence>
<feature type="binding site" evidence="8">
    <location>
        <position position="258"/>
    </location>
    <ligand>
        <name>substrate</name>
    </ligand>
</feature>
<dbReference type="InterPro" id="IPR001967">
    <property type="entry name" value="Peptidase_S11_N"/>
</dbReference>
<evidence type="ECO:0000256" key="6">
    <source>
        <dbReference type="ARBA" id="ARBA00023316"/>
    </source>
</evidence>
<dbReference type="InterPro" id="IPR012338">
    <property type="entry name" value="Beta-lactam/transpept-like"/>
</dbReference>
<feature type="active site" evidence="7">
    <location>
        <position position="152"/>
    </location>
</feature>
<dbReference type="GO" id="GO:0071555">
    <property type="term" value="P:cell wall organization"/>
    <property type="evidence" value="ECO:0007669"/>
    <property type="project" value="UniProtKB-KW"/>
</dbReference>
<keyword evidence="3" id="KW-0378">Hydrolase</keyword>
<accession>A0A0G1KAW3</accession>
<dbReference type="Gene3D" id="3.40.710.10">
    <property type="entry name" value="DD-peptidase/beta-lactamase superfamily"/>
    <property type="match status" value="1"/>
</dbReference>
<proteinExistence type="inferred from homology"/>
<dbReference type="AlphaFoldDB" id="A0A0G1KAW3"/>
<evidence type="ECO:0000259" key="10">
    <source>
        <dbReference type="Pfam" id="PF00768"/>
    </source>
</evidence>
<dbReference type="EMBL" id="LCJR01000032">
    <property type="protein sequence ID" value="KKT80891.1"/>
    <property type="molecule type" value="Genomic_DNA"/>
</dbReference>
<evidence type="ECO:0000256" key="5">
    <source>
        <dbReference type="ARBA" id="ARBA00022984"/>
    </source>
</evidence>
<keyword evidence="5" id="KW-0573">Peptidoglycan synthesis</keyword>
<comment type="caution">
    <text evidence="11">The sequence shown here is derived from an EMBL/GenBank/DDBJ whole genome shotgun (WGS) entry which is preliminary data.</text>
</comment>
<feature type="domain" description="Peptidase S11 D-alanyl-D-alanine carboxypeptidase A N-terminal" evidence="10">
    <location>
        <begin position="65"/>
        <end position="288"/>
    </location>
</feature>
<evidence type="ECO:0000313" key="11">
    <source>
        <dbReference type="EMBL" id="KKT80891.1"/>
    </source>
</evidence>
<dbReference type="GO" id="GO:0008360">
    <property type="term" value="P:regulation of cell shape"/>
    <property type="evidence" value="ECO:0007669"/>
    <property type="project" value="UniProtKB-KW"/>
</dbReference>
<sequence>MKFSLNLIIGALCILLSLNLFFIFSSFGSVNTESGTGINLPDTKAYILPVSQASYIPILDSDIVKPEISAKSAIVYDTRSSRFLFEKNTQQKLPVASLTKILSAVVVLESMNLDDLVIIPKEAIRADGEKQDLYLGESLTVENLLKLMLIQSSNDAAYALAAHSKDQGVDFVSAMNHKAAVLGMKNSFFLDPAGLNDNAYSSVEDLILLIEYSLNYSQIWDISAEKSIIVESSDKKIKHYSVSTNQLLGVLPDILGGKTGYTDGALECLILIIRLPDYPSKIVSIVLGSRDRFGDTQKLVDWTRQAYRWK</sequence>
<dbReference type="Pfam" id="PF00768">
    <property type="entry name" value="Peptidase_S11"/>
    <property type="match status" value="1"/>
</dbReference>
<reference evidence="11 12" key="1">
    <citation type="journal article" date="2015" name="Nature">
        <title>rRNA introns, odd ribosomes, and small enigmatic genomes across a large radiation of phyla.</title>
        <authorList>
            <person name="Brown C.T."/>
            <person name="Hug L.A."/>
            <person name="Thomas B.C."/>
            <person name="Sharon I."/>
            <person name="Castelle C.J."/>
            <person name="Singh A."/>
            <person name="Wilkins M.J."/>
            <person name="Williams K.H."/>
            <person name="Banfield J.F."/>
        </authorList>
    </citation>
    <scope>NUCLEOTIDE SEQUENCE [LARGE SCALE GENOMIC DNA]</scope>
</reference>
<organism evidence="11 12">
    <name type="scientific">Candidatus Yanofskybacteria bacterium GW2011_GWA2_44_9</name>
    <dbReference type="NCBI Taxonomy" id="1619025"/>
    <lineage>
        <taxon>Bacteria</taxon>
        <taxon>Candidatus Yanofskyibacteriota</taxon>
    </lineage>
</organism>
<evidence type="ECO:0000256" key="2">
    <source>
        <dbReference type="ARBA" id="ARBA00022729"/>
    </source>
</evidence>
<gene>
    <name evidence="11" type="ORF">UW79_C0032G0012</name>
</gene>
<dbReference type="SUPFAM" id="SSF56601">
    <property type="entry name" value="beta-lactamase/transpeptidase-like"/>
    <property type="match status" value="1"/>
</dbReference>
<dbReference type="GO" id="GO:0009252">
    <property type="term" value="P:peptidoglycan biosynthetic process"/>
    <property type="evidence" value="ECO:0007669"/>
    <property type="project" value="UniProtKB-KW"/>
</dbReference>
<dbReference type="Proteomes" id="UP000034032">
    <property type="component" value="Unassembled WGS sequence"/>
</dbReference>
<dbReference type="PANTHER" id="PTHR21581">
    <property type="entry name" value="D-ALANYL-D-ALANINE CARBOXYPEPTIDASE"/>
    <property type="match status" value="1"/>
</dbReference>
<evidence type="ECO:0000256" key="3">
    <source>
        <dbReference type="ARBA" id="ARBA00022801"/>
    </source>
</evidence>
<keyword evidence="6" id="KW-0961">Cell wall biogenesis/degradation</keyword>
<dbReference type="PRINTS" id="PR00725">
    <property type="entry name" value="DADACBPTASE1"/>
</dbReference>
<evidence type="ECO:0000313" key="12">
    <source>
        <dbReference type="Proteomes" id="UP000034032"/>
    </source>
</evidence>
<evidence type="ECO:0000256" key="9">
    <source>
        <dbReference type="RuleBase" id="RU004016"/>
    </source>
</evidence>
<keyword evidence="2" id="KW-0732">Signal</keyword>
<comment type="similarity">
    <text evidence="1 9">Belongs to the peptidase S11 family.</text>
</comment>
<evidence type="ECO:0000256" key="4">
    <source>
        <dbReference type="ARBA" id="ARBA00022960"/>
    </source>
</evidence>
<name>A0A0G1KAW3_9BACT</name>
<dbReference type="GO" id="GO:0009002">
    <property type="term" value="F:serine-type D-Ala-D-Ala carboxypeptidase activity"/>
    <property type="evidence" value="ECO:0007669"/>
    <property type="project" value="InterPro"/>
</dbReference>
<feature type="active site" description="Acyl-ester intermediate" evidence="7">
    <location>
        <position position="97"/>
    </location>
</feature>
<evidence type="ECO:0000256" key="1">
    <source>
        <dbReference type="ARBA" id="ARBA00007164"/>
    </source>
</evidence>
<keyword evidence="4" id="KW-0133">Cell shape</keyword>
<dbReference type="PANTHER" id="PTHR21581:SF6">
    <property type="entry name" value="TRAFFICKING PROTEIN PARTICLE COMPLEX SUBUNIT 12"/>
    <property type="match status" value="1"/>
</dbReference>
<evidence type="ECO:0000256" key="7">
    <source>
        <dbReference type="PIRSR" id="PIRSR618044-1"/>
    </source>
</evidence>
<protein>
    <recommendedName>
        <fullName evidence="10">Peptidase S11 D-alanyl-D-alanine carboxypeptidase A N-terminal domain-containing protein</fullName>
    </recommendedName>
</protein>
<dbReference type="GO" id="GO:0006508">
    <property type="term" value="P:proteolysis"/>
    <property type="evidence" value="ECO:0007669"/>
    <property type="project" value="InterPro"/>
</dbReference>
<dbReference type="InterPro" id="IPR018044">
    <property type="entry name" value="Peptidase_S11"/>
</dbReference>
<feature type="active site" description="Proton acceptor" evidence="7">
    <location>
        <position position="100"/>
    </location>
</feature>